<dbReference type="RefSeq" id="WP_129047759.1">
    <property type="nucleotide sequence ID" value="NZ_SDHX01000001.1"/>
</dbReference>
<accession>A0A4Q1CBN6</accession>
<dbReference type="PROSITE" id="PS51318">
    <property type="entry name" value="TAT"/>
    <property type="match status" value="1"/>
</dbReference>
<evidence type="ECO:0000313" key="1">
    <source>
        <dbReference type="EMBL" id="RXK56390.1"/>
    </source>
</evidence>
<keyword evidence="2" id="KW-1185">Reference proteome</keyword>
<dbReference type="InterPro" id="IPR006311">
    <property type="entry name" value="TAT_signal"/>
</dbReference>
<dbReference type="PANTHER" id="PTHR43737">
    <property type="entry name" value="BLL7424 PROTEIN"/>
    <property type="match status" value="1"/>
</dbReference>
<evidence type="ECO:0000313" key="2">
    <source>
        <dbReference type="Proteomes" id="UP000290218"/>
    </source>
</evidence>
<dbReference type="AlphaFoldDB" id="A0A4Q1CBN6"/>
<protein>
    <submittedName>
        <fullName evidence="1">DUF1501 domain-containing protein</fullName>
    </submittedName>
</protein>
<dbReference type="InterPro" id="IPR010869">
    <property type="entry name" value="DUF1501"/>
</dbReference>
<sequence length="489" mass="54140">MNPIHARQQHLSRRQFISHSAAGLGTAALAYLLARNGLSAATAAPSQRFGGLPGLPNFAPKAKRVIHLFMSGGPTHVDLFDWKPRLQQMHGEVVPPSYVGDKIFSTMTGEANGKVMLAPIEPFRQHGQSGAWVSNFLPHTAKIVDELCFIKSLRTDSVNHAPAVTFMLTGAQLPGRPTLGAWLSYGLGSETEELPAFVVLTSVNHATTCGQTFNEFYWGNGFLPSRFQGVKFRGGREPVLYLENAPGISPRMKREVLNAIAQINSQQHHLLGDPEITTRIAQYEMAARMQMSVPELADFSAEPPEVLASYGPEVNRPGSFAHNCVMARRLIERGSRYIQLMHAGWDQHNSVTTELYDQCRDTDQPSAALVSDLKRLGLLDDTLVIWGGEFGRTPFIQGNLGERHRWGRDHHPYAFTSWLAGGGVKPGFCYGETDDLGFNVIKDPVHVHDFQATILHLLGLDHTRLTFRFQGRDFRLTDVHGNVVHDIIA</sequence>
<comment type="caution">
    <text evidence="1">The sequence shown here is derived from an EMBL/GenBank/DDBJ whole genome shotgun (WGS) entry which is preliminary data.</text>
</comment>
<gene>
    <name evidence="1" type="ORF">ESB00_11125</name>
</gene>
<dbReference type="Proteomes" id="UP000290218">
    <property type="component" value="Unassembled WGS sequence"/>
</dbReference>
<dbReference type="Pfam" id="PF07394">
    <property type="entry name" value="DUF1501"/>
    <property type="match status" value="1"/>
</dbReference>
<dbReference type="Gene3D" id="3.40.720.10">
    <property type="entry name" value="Alkaline Phosphatase, subunit A"/>
    <property type="match status" value="1"/>
</dbReference>
<dbReference type="PANTHER" id="PTHR43737:SF1">
    <property type="entry name" value="DUF1501 DOMAIN-CONTAINING PROTEIN"/>
    <property type="match status" value="1"/>
</dbReference>
<dbReference type="InterPro" id="IPR017850">
    <property type="entry name" value="Alkaline_phosphatase_core_sf"/>
</dbReference>
<reference evidence="1 2" key="1">
    <citation type="submission" date="2019-01" db="EMBL/GenBank/DDBJ databases">
        <title>Lacunisphaera sp. strain TWA-58.</title>
        <authorList>
            <person name="Chen W.-M."/>
        </authorList>
    </citation>
    <scope>NUCLEOTIDE SEQUENCE [LARGE SCALE GENOMIC DNA]</scope>
    <source>
        <strain evidence="1 2">TWA-58</strain>
    </source>
</reference>
<organism evidence="1 2">
    <name type="scientific">Oleiharenicola lentus</name>
    <dbReference type="NCBI Taxonomy" id="2508720"/>
    <lineage>
        <taxon>Bacteria</taxon>
        <taxon>Pseudomonadati</taxon>
        <taxon>Verrucomicrobiota</taxon>
        <taxon>Opitutia</taxon>
        <taxon>Opitutales</taxon>
        <taxon>Opitutaceae</taxon>
        <taxon>Oleiharenicola</taxon>
    </lineage>
</organism>
<dbReference type="EMBL" id="SDHX01000001">
    <property type="protein sequence ID" value="RXK56390.1"/>
    <property type="molecule type" value="Genomic_DNA"/>
</dbReference>
<dbReference type="SUPFAM" id="SSF53649">
    <property type="entry name" value="Alkaline phosphatase-like"/>
    <property type="match status" value="1"/>
</dbReference>
<name>A0A4Q1CBN6_9BACT</name>
<proteinExistence type="predicted"/>
<dbReference type="OrthoDB" id="9783759at2"/>